<name>Q6ARX6_DESPS</name>
<dbReference type="HOGENOM" id="CLU_140905_0_0_7"/>
<evidence type="ECO:0000313" key="1">
    <source>
        <dbReference type="EMBL" id="CAG34899.1"/>
    </source>
</evidence>
<protein>
    <recommendedName>
        <fullName evidence="3">PilZ domain-containing protein</fullName>
    </recommendedName>
</protein>
<accession>Q6ARX6</accession>
<dbReference type="Proteomes" id="UP000000602">
    <property type="component" value="Chromosome"/>
</dbReference>
<reference evidence="2" key="1">
    <citation type="journal article" date="2004" name="Environ. Microbiol.">
        <title>The genome of Desulfotalea psychrophila, a sulfate-reducing bacterium from permanently cold Arctic sediments.</title>
        <authorList>
            <person name="Rabus R."/>
            <person name="Ruepp A."/>
            <person name="Frickey T."/>
            <person name="Rattei T."/>
            <person name="Fartmann B."/>
            <person name="Stark M."/>
            <person name="Bauer M."/>
            <person name="Zibat A."/>
            <person name="Lombardot T."/>
            <person name="Becker I."/>
            <person name="Amann J."/>
            <person name="Gellner K."/>
            <person name="Teeling H."/>
            <person name="Leuschner W.D."/>
            <person name="Gloeckner F.-O."/>
            <person name="Lupas A.N."/>
            <person name="Amann R."/>
            <person name="Klenk H.-P."/>
        </authorList>
    </citation>
    <scope>NUCLEOTIDE SEQUENCE [LARGE SCALE GENOMIC DNA]</scope>
    <source>
        <strain evidence="2">DSM 12343 / LSv54</strain>
    </source>
</reference>
<keyword evidence="2" id="KW-1185">Reference proteome</keyword>
<dbReference type="EMBL" id="CR522870">
    <property type="protein sequence ID" value="CAG34899.1"/>
    <property type="molecule type" value="Genomic_DNA"/>
</dbReference>
<organism evidence="1 2">
    <name type="scientific">Desulfotalea psychrophila (strain LSv54 / DSM 12343)</name>
    <dbReference type="NCBI Taxonomy" id="177439"/>
    <lineage>
        <taxon>Bacteria</taxon>
        <taxon>Pseudomonadati</taxon>
        <taxon>Thermodesulfobacteriota</taxon>
        <taxon>Desulfobulbia</taxon>
        <taxon>Desulfobulbales</taxon>
        <taxon>Desulfocapsaceae</taxon>
        <taxon>Desulfotalea</taxon>
    </lineage>
</organism>
<sequence length="158" mass="17852">MSLLRARNCPATKKHQRRAVLEQCPSRQATPLSQPLVKQKVSSRAIGEKMHKRRYPRMGGKNLRVDISDGRGFYSGYISDVSRFGMQLNSIAIKLNQDVKTLSVVVTVNGKNFKMMAIPKWEVKEGGSKTMGMELINVPYSWAGFIREFDQKKAQGHP</sequence>
<dbReference type="KEGG" id="dps:DP0170"/>
<evidence type="ECO:0008006" key="3">
    <source>
        <dbReference type="Google" id="ProtNLM"/>
    </source>
</evidence>
<dbReference type="AlphaFoldDB" id="Q6ARX6"/>
<gene>
    <name evidence="1" type="ordered locus">DP0170</name>
</gene>
<evidence type="ECO:0000313" key="2">
    <source>
        <dbReference type="Proteomes" id="UP000000602"/>
    </source>
</evidence>
<proteinExistence type="predicted"/>